<keyword evidence="2" id="KW-1185">Reference proteome</keyword>
<proteinExistence type="predicted"/>
<dbReference type="AlphaFoldDB" id="A0AAN7Q6J3"/>
<evidence type="ECO:0000313" key="1">
    <source>
        <dbReference type="EMBL" id="KAK4760591.1"/>
    </source>
</evidence>
<protein>
    <submittedName>
        <fullName evidence="1">Uncharacterized protein</fullName>
    </submittedName>
</protein>
<reference evidence="1 2" key="1">
    <citation type="journal article" date="2023" name="Hortic Res">
        <title>Pangenome of water caltrop reveals structural variations and asymmetric subgenome divergence after allopolyploidization.</title>
        <authorList>
            <person name="Zhang X."/>
            <person name="Chen Y."/>
            <person name="Wang L."/>
            <person name="Yuan Y."/>
            <person name="Fang M."/>
            <person name="Shi L."/>
            <person name="Lu R."/>
            <person name="Comes H.P."/>
            <person name="Ma Y."/>
            <person name="Chen Y."/>
            <person name="Huang G."/>
            <person name="Zhou Y."/>
            <person name="Zheng Z."/>
            <person name="Qiu Y."/>
        </authorList>
    </citation>
    <scope>NUCLEOTIDE SEQUENCE [LARGE SCALE GENOMIC DNA]</scope>
    <source>
        <tissue evidence="1">Roots</tissue>
    </source>
</reference>
<name>A0AAN7Q6J3_9MYRT</name>
<evidence type="ECO:0000313" key="2">
    <source>
        <dbReference type="Proteomes" id="UP001345219"/>
    </source>
</evidence>
<dbReference type="Proteomes" id="UP001345219">
    <property type="component" value="Chromosome 5"/>
</dbReference>
<accession>A0AAN7Q6J3</accession>
<gene>
    <name evidence="1" type="ORF">SAY87_005484</name>
</gene>
<sequence length="147" mass="16793">MFHARPVIEPYSPSRNQCTDTGEDITFARCFNCHNGLHCEWTGRDGGCRFWVCRRCPGEDRYLCWKGGDQERYSNGAGYRCLDTAYKRSRPMGGSSHRRVESFKDFIVKLQSIELLVPEIQSMVLRVPPVLLRVCCYGSADDAMALD</sequence>
<organism evidence="1 2">
    <name type="scientific">Trapa incisa</name>
    <dbReference type="NCBI Taxonomy" id="236973"/>
    <lineage>
        <taxon>Eukaryota</taxon>
        <taxon>Viridiplantae</taxon>
        <taxon>Streptophyta</taxon>
        <taxon>Embryophyta</taxon>
        <taxon>Tracheophyta</taxon>
        <taxon>Spermatophyta</taxon>
        <taxon>Magnoliopsida</taxon>
        <taxon>eudicotyledons</taxon>
        <taxon>Gunneridae</taxon>
        <taxon>Pentapetalae</taxon>
        <taxon>rosids</taxon>
        <taxon>malvids</taxon>
        <taxon>Myrtales</taxon>
        <taxon>Lythraceae</taxon>
        <taxon>Trapa</taxon>
    </lineage>
</organism>
<comment type="caution">
    <text evidence="1">The sequence shown here is derived from an EMBL/GenBank/DDBJ whole genome shotgun (WGS) entry which is preliminary data.</text>
</comment>
<dbReference type="EMBL" id="JAXIOK010000010">
    <property type="protein sequence ID" value="KAK4760591.1"/>
    <property type="molecule type" value="Genomic_DNA"/>
</dbReference>